<feature type="region of interest" description="Disordered" evidence="2">
    <location>
        <begin position="146"/>
        <end position="229"/>
    </location>
</feature>
<keyword evidence="1" id="KW-0175">Coiled coil</keyword>
<gene>
    <name evidence="4" type="ORF">I302_08434</name>
</gene>
<dbReference type="OrthoDB" id="6278596at2759"/>
<accession>A0A1B9FSA7</accession>
<feature type="compositionally biased region" description="Low complexity" evidence="2">
    <location>
        <begin position="189"/>
        <end position="222"/>
    </location>
</feature>
<evidence type="ECO:0000256" key="1">
    <source>
        <dbReference type="SAM" id="Coils"/>
    </source>
</evidence>
<organism evidence="4">
    <name type="scientific">Kwoniella bestiolae CBS 10118</name>
    <dbReference type="NCBI Taxonomy" id="1296100"/>
    <lineage>
        <taxon>Eukaryota</taxon>
        <taxon>Fungi</taxon>
        <taxon>Dikarya</taxon>
        <taxon>Basidiomycota</taxon>
        <taxon>Agaricomycotina</taxon>
        <taxon>Tremellomycetes</taxon>
        <taxon>Tremellales</taxon>
        <taxon>Cryptococcaceae</taxon>
        <taxon>Kwoniella</taxon>
    </lineage>
</organism>
<feature type="compositionally biased region" description="Acidic residues" evidence="2">
    <location>
        <begin position="557"/>
        <end position="568"/>
    </location>
</feature>
<feature type="compositionally biased region" description="Polar residues" evidence="2">
    <location>
        <begin position="291"/>
        <end position="306"/>
    </location>
</feature>
<feature type="compositionally biased region" description="Basic and acidic residues" evidence="2">
    <location>
        <begin position="699"/>
        <end position="708"/>
    </location>
</feature>
<protein>
    <recommendedName>
        <fullName evidence="3">Trafficking protein particle complex subunit 11 domain-containing protein</fullName>
    </recommendedName>
</protein>
<evidence type="ECO:0000313" key="4">
    <source>
        <dbReference type="EMBL" id="OCF21657.1"/>
    </source>
</evidence>
<name>A0A1B9FSA7_9TREE</name>
<feature type="region of interest" description="Disordered" evidence="2">
    <location>
        <begin position="242"/>
        <end position="306"/>
    </location>
</feature>
<dbReference type="STRING" id="1296100.A0A1B9FSA7"/>
<dbReference type="EMBL" id="KI894026">
    <property type="protein sequence ID" value="OCF21657.1"/>
    <property type="molecule type" value="Genomic_DNA"/>
</dbReference>
<feature type="region of interest" description="Disordered" evidence="2">
    <location>
        <begin position="1"/>
        <end position="62"/>
    </location>
</feature>
<dbReference type="Pfam" id="PF11817">
    <property type="entry name" value="Foie-gras_1"/>
    <property type="match status" value="1"/>
</dbReference>
<feature type="compositionally biased region" description="Basic and acidic residues" evidence="2">
    <location>
        <begin position="426"/>
        <end position="435"/>
    </location>
</feature>
<evidence type="ECO:0000256" key="2">
    <source>
        <dbReference type="SAM" id="MobiDB-lite"/>
    </source>
</evidence>
<reference evidence="4" key="2">
    <citation type="submission" date="2014-01" db="EMBL/GenBank/DDBJ databases">
        <title>Evolution of pathogenesis and genome organization in the Tremellales.</title>
        <authorList>
            <person name="Cuomo C."/>
            <person name="Litvintseva A."/>
            <person name="Heitman J."/>
            <person name="Chen Y."/>
            <person name="Sun S."/>
            <person name="Springer D."/>
            <person name="Dromer F."/>
            <person name="Young S."/>
            <person name="Zeng Q."/>
            <person name="Chapman S."/>
            <person name="Gujja S."/>
            <person name="Saif S."/>
            <person name="Birren B."/>
        </authorList>
    </citation>
    <scope>NUCLEOTIDE SEQUENCE</scope>
    <source>
        <strain evidence="4">CBS 10118</strain>
    </source>
</reference>
<reference evidence="4" key="1">
    <citation type="submission" date="2013-07" db="EMBL/GenBank/DDBJ databases">
        <title>The Genome Sequence of Cryptococcus bestiolae CBS10118.</title>
        <authorList>
            <consortium name="The Broad Institute Genome Sequencing Platform"/>
            <person name="Cuomo C."/>
            <person name="Litvintseva A."/>
            <person name="Chen Y."/>
            <person name="Heitman J."/>
            <person name="Sun S."/>
            <person name="Springer D."/>
            <person name="Dromer F."/>
            <person name="Young S.K."/>
            <person name="Zeng Q."/>
            <person name="Gargeya S."/>
            <person name="Fitzgerald M."/>
            <person name="Abouelleil A."/>
            <person name="Alvarado L."/>
            <person name="Berlin A.M."/>
            <person name="Chapman S.B."/>
            <person name="Dewar J."/>
            <person name="Goldberg J."/>
            <person name="Griggs A."/>
            <person name="Gujja S."/>
            <person name="Hansen M."/>
            <person name="Howarth C."/>
            <person name="Imamovic A."/>
            <person name="Larimer J."/>
            <person name="McCowan C."/>
            <person name="Murphy C."/>
            <person name="Pearson M."/>
            <person name="Priest M."/>
            <person name="Roberts A."/>
            <person name="Saif S."/>
            <person name="Shea T."/>
            <person name="Sykes S."/>
            <person name="Wortman J."/>
            <person name="Nusbaum C."/>
            <person name="Birren B."/>
        </authorList>
    </citation>
    <scope>NUCLEOTIDE SEQUENCE [LARGE SCALE GENOMIC DNA]</scope>
    <source>
        <strain evidence="4">CBS 10118</strain>
    </source>
</reference>
<proteinExistence type="predicted"/>
<evidence type="ECO:0000259" key="3">
    <source>
        <dbReference type="Pfam" id="PF11817"/>
    </source>
</evidence>
<sequence length="1730" mass="190387">MNTDPLDGLDDLWSTPPPSNPKNTSSSSSAPDPPDTTHATDPTKSTTNETPINTTDTEPVETDSSLYDTLVVIQDIIKSQTDLFSSLTTRLNTLTENTNSKLEELGKNLEKIKSQEEERKNKLKSHIEKTVEEVIQRVSNQLQSVAEETKKGKERAHDGEKRKVPNKELEALAYPFFSSDKPHNQPGTSRSQSQVSLSRSTPCITTPSTSSRVQFRSQASSSSKKETSMTQIIDLTLTDEDDLNSLSPVSRRGCNSLGSSFSPPSPDVPSPSSTYKSKPMPPPMVIKPAGRSTTSLKAKRQSPTSISDKANLKRTRTAIVDHQCTGEGSKRPRTNTEDQVEKDQSHIIGKKQIGNLPNGKKDIIYLVKRSDKPVSSAIWVKPKDIGNFEDEVLDFMQTCDLINQKDVSFRADVTILPEAKAYWDEKGERKVDDHNTSGIEDSGGPVELGKKSKKSLSPSKENSKRVKMNSYPHEFLAHPQPLMFVAGLNPASRGRSISSASTTSNRRPSGGASSLLEPSTAGNAALTTPITSPIPRNDSLPSPLDGAGDADQKDNDDKEEILKDEELDERDKEFEELVYNLRGALTPMGGKGKVWLGQEGRRDFRIVLVDKGVRLPMRKISPSSSSTSQSIADLPTSPHSPFSPLIPSSPLYPDGLIAPVWVRKHAELVPSVFVLFLRLYESKPVPPSDDPEVNSAKEAANKAMEKDQDDQLIREIGDRRRRLGERGIKLTVVLMASAATLADSPALDPRLSYLRRASALSAKASLFVLTPVPADQLPDFVQSLQDALYDSAMEYYSNHGKRVRRKRSRVPVSQNILSPTSPQAQGQGPRALGPQGWAVRYDWKAGWFAEVKGDFDAARRHYEDCWNELARMFSSTTTLPPRTKRWAEAKVLADCVAVRICKLLLYDDQGPRVLNPFFVHLKRFGDLSRGWGIGEETFEFWSWIARQYRIFAELLEMAQQSGMRIASLAPPTFPTAVAAAAPPPPDYYTTPISSGNPLQVLQQPAFYYYTAATCSIQRQVRYQEALAAENDALSSEAGSTSGHVSTAPGFANEKKVDHAALVIELFTKAYSLLKEQDHAQNRMALFVAFRIAEVYCQSAQYDMALRFFDRISQGFKREGWSPIVIQIRKLWYECAQQTGNVESAARLLVDMMSPDSGVEGEERAALQEDLLSLLKTTAPSSSEPTVVDLEGQSSLLEAQAGFWHSESAVSRSVPYQVVLRCPEKVDIGDIQFSSLKISWSDDREDTIINASDHTPVETEFVKVNHGEESKASLKWPPNHFLVINGEITGDVEGEVRISGLKLGLQQGSWNLDVLLSPGELVEWITPKRGIVPVQALSPSVDFVHQPHDLDVEIIHVPSAFVGEDVAVTIKATNQDDREMDVVLSVFLQPGEGDEDEGSTITIDDQLSPTLLKDVSLGSLSPSASTSKTITLRAPMEGTKIIDFSLQSTVKLPPPKTLSPTPDDQRTEEITRTAVIPVLRPFEVKMAVNYSQRLEGSEGAHAIVGILVEVPGPRGVRVEKIQLLDNSDEEERDVKLVSSSLDLEGDESLPQDWDQSTSYALSAKFALSPGLRGGTAGDPTKAPANLVFTWKSDPSKSAITTVHPLPALFIESPRESYLIPTLHLPAPPSVRIHQPFDITLTILNTHPTSSATSVNVVGETKDNFVWLGNRNILLSPALKPGEERIMKCKLVALSIGEDGWVEVPRFSVFEGEGEDREEVRVNGQTMVCVRP</sequence>
<feature type="region of interest" description="Disordered" evidence="2">
    <location>
        <begin position="426"/>
        <end position="466"/>
    </location>
</feature>
<feature type="region of interest" description="Disordered" evidence="2">
    <location>
        <begin position="686"/>
        <end position="708"/>
    </location>
</feature>
<feature type="coiled-coil region" evidence="1">
    <location>
        <begin position="95"/>
        <end position="133"/>
    </location>
</feature>
<feature type="domain" description="Trafficking protein particle complex subunit 11" evidence="3">
    <location>
        <begin position="885"/>
        <end position="1153"/>
    </location>
</feature>
<feature type="compositionally biased region" description="Polar residues" evidence="2">
    <location>
        <begin position="495"/>
        <end position="507"/>
    </location>
</feature>
<dbReference type="PANTHER" id="PTHR14374:SF0">
    <property type="entry name" value="TRAFFICKING PROTEIN PARTICLE COMPLEX SUBUNIT 11"/>
    <property type="match status" value="1"/>
</dbReference>
<feature type="compositionally biased region" description="Polar residues" evidence="2">
    <location>
        <begin position="516"/>
        <end position="531"/>
    </location>
</feature>
<feature type="compositionally biased region" description="Low complexity" evidence="2">
    <location>
        <begin position="21"/>
        <end position="57"/>
    </location>
</feature>
<feature type="compositionally biased region" description="Basic and acidic residues" evidence="2">
    <location>
        <begin position="147"/>
        <end position="170"/>
    </location>
</feature>
<feature type="region of interest" description="Disordered" evidence="2">
    <location>
        <begin position="492"/>
        <end position="569"/>
    </location>
</feature>
<dbReference type="InterPro" id="IPR021773">
    <property type="entry name" value="TPC11"/>
</dbReference>
<dbReference type="VEuPathDB" id="FungiDB:I302_08434"/>
<dbReference type="PANTHER" id="PTHR14374">
    <property type="entry name" value="FOIE GRAS"/>
    <property type="match status" value="1"/>
</dbReference>